<evidence type="ECO:0000256" key="5">
    <source>
        <dbReference type="SAM" id="Phobius"/>
    </source>
</evidence>
<keyword evidence="5" id="KW-1133">Transmembrane helix</keyword>
<comment type="similarity">
    <text evidence="1 4">Belongs to the glycosyl hydrolase 28 family.</text>
</comment>
<sequence length="535" mass="58592">MVFTTRLSFGNALCTCWLLAFLFLFYWQRQQQQKSDDDVAAAGDTVHHYSTLVSNSSHAVVKFDKPYKAAEAAAAPPPLEIDNASSNPSSTVLVVAARPAPPRVSATTIIRTTTTTTTTTLHRRHVFDLSEFGAVGDGKTVNTEAFEAAVAAVKAVEDDGGGKIVVGPGLWLTAPFNVTSHMTLFLCQHASIVGVQAESLWPVISALPSYGRGRELPGPRYGSLIHGQYLEDFVITGENGSIDGQGAWWWRQHKLNKLKYTRGHLIELLWSSNIEISNVTLRNSPFWTVHPYDCTNVTIRGVTILAPLHSPNTDGIDPDSCRNVLVENCYISVGDDAVAIKSGWNQYGIKYARPCVNITIRNVFAHSLVSAGISIGSEMSGGVEDVVVDRVHIWGSRRGVRIKTSTGRGGYVKNILYTNLTLHNVKMGIVIKTDYGDHPDSGFNPQAFPQVANISFHDVFGSKVMYPVVMAGSQEVFITGIEIRNMNVSTTNMKKNAFQCSYLQGKVVGHVFPSPCKELVRQIKVTRQTTHIVTQ</sequence>
<keyword evidence="5" id="KW-0812">Transmembrane</keyword>
<accession>A0ABP0VVQ3</accession>
<evidence type="ECO:0000256" key="2">
    <source>
        <dbReference type="ARBA" id="ARBA00022801"/>
    </source>
</evidence>
<organism evidence="6 7">
    <name type="scientific">Sphagnum jensenii</name>
    <dbReference type="NCBI Taxonomy" id="128206"/>
    <lineage>
        <taxon>Eukaryota</taxon>
        <taxon>Viridiplantae</taxon>
        <taxon>Streptophyta</taxon>
        <taxon>Embryophyta</taxon>
        <taxon>Bryophyta</taxon>
        <taxon>Sphagnophytina</taxon>
        <taxon>Sphagnopsida</taxon>
        <taxon>Sphagnales</taxon>
        <taxon>Sphagnaceae</taxon>
        <taxon>Sphagnum</taxon>
    </lineage>
</organism>
<name>A0ABP0VVQ3_9BRYO</name>
<evidence type="ECO:0000256" key="4">
    <source>
        <dbReference type="RuleBase" id="RU361169"/>
    </source>
</evidence>
<keyword evidence="7" id="KW-1185">Reference proteome</keyword>
<dbReference type="EMBL" id="OZ020105">
    <property type="protein sequence ID" value="CAK9257470.1"/>
    <property type="molecule type" value="Genomic_DNA"/>
</dbReference>
<dbReference type="InterPro" id="IPR051801">
    <property type="entry name" value="GH28_Enzymes"/>
</dbReference>
<keyword evidence="5" id="KW-0472">Membrane</keyword>
<reference evidence="6" key="1">
    <citation type="submission" date="2024-02" db="EMBL/GenBank/DDBJ databases">
        <authorList>
            <consortium name="ELIXIR-Norway"/>
            <consortium name="Elixir Norway"/>
        </authorList>
    </citation>
    <scope>NUCLEOTIDE SEQUENCE</scope>
</reference>
<evidence type="ECO:0000313" key="6">
    <source>
        <dbReference type="EMBL" id="CAK9257470.1"/>
    </source>
</evidence>
<dbReference type="SUPFAM" id="SSF51126">
    <property type="entry name" value="Pectin lyase-like"/>
    <property type="match status" value="1"/>
</dbReference>
<evidence type="ECO:0008006" key="8">
    <source>
        <dbReference type="Google" id="ProtNLM"/>
    </source>
</evidence>
<protein>
    <recommendedName>
        <fullName evidence="8">Polygalacturonase</fullName>
    </recommendedName>
</protein>
<dbReference type="Gene3D" id="2.160.20.10">
    <property type="entry name" value="Single-stranded right-handed beta-helix, Pectin lyase-like"/>
    <property type="match status" value="1"/>
</dbReference>
<dbReference type="InterPro" id="IPR006626">
    <property type="entry name" value="PbH1"/>
</dbReference>
<dbReference type="Pfam" id="PF00295">
    <property type="entry name" value="Glyco_hydro_28"/>
    <property type="match status" value="1"/>
</dbReference>
<evidence type="ECO:0000256" key="3">
    <source>
        <dbReference type="ARBA" id="ARBA00023295"/>
    </source>
</evidence>
<evidence type="ECO:0000256" key="1">
    <source>
        <dbReference type="ARBA" id="ARBA00008834"/>
    </source>
</evidence>
<dbReference type="PANTHER" id="PTHR31339">
    <property type="entry name" value="PECTIN LYASE-RELATED"/>
    <property type="match status" value="1"/>
</dbReference>
<proteinExistence type="inferred from homology"/>
<dbReference type="InterPro" id="IPR011050">
    <property type="entry name" value="Pectin_lyase_fold/virulence"/>
</dbReference>
<feature type="transmembrane region" description="Helical" evidence="5">
    <location>
        <begin position="7"/>
        <end position="27"/>
    </location>
</feature>
<keyword evidence="3 4" id="KW-0326">Glycosidase</keyword>
<evidence type="ECO:0000313" key="7">
    <source>
        <dbReference type="Proteomes" id="UP001497444"/>
    </source>
</evidence>
<dbReference type="SMART" id="SM00710">
    <property type="entry name" value="PbH1"/>
    <property type="match status" value="6"/>
</dbReference>
<gene>
    <name evidence="6" type="ORF">CSSPJE1EN1_LOCUS2948</name>
</gene>
<dbReference type="Proteomes" id="UP001497444">
    <property type="component" value="Chromosome 10"/>
</dbReference>
<dbReference type="InterPro" id="IPR012334">
    <property type="entry name" value="Pectin_lyas_fold"/>
</dbReference>
<dbReference type="InterPro" id="IPR000743">
    <property type="entry name" value="Glyco_hydro_28"/>
</dbReference>
<keyword evidence="2 4" id="KW-0378">Hydrolase</keyword>
<dbReference type="PANTHER" id="PTHR31339:SF44">
    <property type="entry name" value="PECTIN LYASE-LIKE SUPERFAMILY PROTEIN"/>
    <property type="match status" value="1"/>
</dbReference>